<feature type="compositionally biased region" description="Basic and acidic residues" evidence="1">
    <location>
        <begin position="481"/>
        <end position="494"/>
    </location>
</feature>
<feature type="chain" id="PRO_5043324530" evidence="2">
    <location>
        <begin position="46"/>
        <end position="613"/>
    </location>
</feature>
<feature type="compositionally biased region" description="Polar residues" evidence="1">
    <location>
        <begin position="565"/>
        <end position="596"/>
    </location>
</feature>
<reference evidence="3 4" key="1">
    <citation type="submission" date="2023-05" db="EMBL/GenBank/DDBJ databases">
        <title>Glutamicibacter sp. B1, complete genome.</title>
        <authorList>
            <person name="Long Y.H."/>
            <person name="Fang T."/>
            <person name="Li X.Y."/>
        </authorList>
    </citation>
    <scope>NUCLEOTIDE SEQUENCE [LARGE SCALE GENOMIC DNA]</scope>
    <source>
        <strain evidence="3 4">B1</strain>
    </source>
</reference>
<keyword evidence="3" id="KW-0418">Kinase</keyword>
<dbReference type="GO" id="GO:0016301">
    <property type="term" value="F:kinase activity"/>
    <property type="evidence" value="ECO:0007669"/>
    <property type="project" value="UniProtKB-KW"/>
</dbReference>
<evidence type="ECO:0000313" key="4">
    <source>
        <dbReference type="Proteomes" id="UP001486888"/>
    </source>
</evidence>
<keyword evidence="3" id="KW-0808">Transferase</keyword>
<dbReference type="KEGG" id="gey:QMQ05_06270"/>
<feature type="compositionally biased region" description="Low complexity" evidence="1">
    <location>
        <begin position="604"/>
        <end position="613"/>
    </location>
</feature>
<organism evidence="3 4">
    <name type="scientific">Glutamicibacter ectropisis</name>
    <dbReference type="NCBI Taxonomy" id="3046593"/>
    <lineage>
        <taxon>Bacteria</taxon>
        <taxon>Bacillati</taxon>
        <taxon>Actinomycetota</taxon>
        <taxon>Actinomycetes</taxon>
        <taxon>Micrococcales</taxon>
        <taxon>Micrococcaceae</taxon>
        <taxon>Glutamicibacter</taxon>
    </lineage>
</organism>
<feature type="compositionally biased region" description="Polar residues" evidence="1">
    <location>
        <begin position="446"/>
        <end position="469"/>
    </location>
</feature>
<dbReference type="InterPro" id="IPR014867">
    <property type="entry name" value="Spore_coat_CotH_CotH2/3/7"/>
</dbReference>
<feature type="signal peptide" evidence="2">
    <location>
        <begin position="1"/>
        <end position="45"/>
    </location>
</feature>
<dbReference type="PANTHER" id="PTHR40050:SF1">
    <property type="entry name" value="INNER SPORE COAT PROTEIN H"/>
    <property type="match status" value="1"/>
</dbReference>
<evidence type="ECO:0000256" key="2">
    <source>
        <dbReference type="SAM" id="SignalP"/>
    </source>
</evidence>
<keyword evidence="2" id="KW-0732">Signal</keyword>
<feature type="compositionally biased region" description="Gly residues" evidence="1">
    <location>
        <begin position="421"/>
        <end position="441"/>
    </location>
</feature>
<dbReference type="AlphaFoldDB" id="A0AAU6WH69"/>
<evidence type="ECO:0000256" key="1">
    <source>
        <dbReference type="SAM" id="MobiDB-lite"/>
    </source>
</evidence>
<dbReference type="PANTHER" id="PTHR40050">
    <property type="entry name" value="INNER SPORE COAT PROTEIN H"/>
    <property type="match status" value="1"/>
</dbReference>
<feature type="region of interest" description="Disordered" evidence="1">
    <location>
        <begin position="565"/>
        <end position="613"/>
    </location>
</feature>
<feature type="region of interest" description="Disordered" evidence="1">
    <location>
        <begin position="333"/>
        <end position="364"/>
    </location>
</feature>
<keyword evidence="4" id="KW-1185">Reference proteome</keyword>
<gene>
    <name evidence="3" type="ORF">QMQ05_06270</name>
</gene>
<dbReference type="RefSeq" id="WP_345473910.1">
    <property type="nucleotide sequence ID" value="NZ_CP125942.1"/>
</dbReference>
<feature type="compositionally biased region" description="Gly residues" evidence="1">
    <location>
        <begin position="333"/>
        <end position="356"/>
    </location>
</feature>
<name>A0AAU6WH69_9MICC</name>
<proteinExistence type="predicted"/>
<dbReference type="Proteomes" id="UP001486888">
    <property type="component" value="Chromosome"/>
</dbReference>
<feature type="region of interest" description="Disordered" evidence="1">
    <location>
        <begin position="416"/>
        <end position="507"/>
    </location>
</feature>
<dbReference type="EMBL" id="CP125942">
    <property type="protein sequence ID" value="XAO47124.1"/>
    <property type="molecule type" value="Genomic_DNA"/>
</dbReference>
<accession>A0AAU6WH69</accession>
<protein>
    <submittedName>
        <fullName evidence="3">CotH kinase family protein</fullName>
    </submittedName>
</protein>
<dbReference type="Pfam" id="PF08757">
    <property type="entry name" value="CotH"/>
    <property type="match status" value="1"/>
</dbReference>
<sequence length="613" mass="64387">MFDSPNHRAQSPRRFSIRSPRVMTAVASLSIGALALAGCTTSANASSHSIINTEVSSETSTFFNADTVHEISVTADPDDITAALKAYSTDGSKEWISAEVTIDGTTFKNVGLKLKGNSTLRGTDESSDAATLPWILRLDKYEENQSYSARTEFVVRTNTSESSLNEAVALDLLGEAGLATEHAAATRFSLNGSDAELRLVIDNPSDELYSEETFEGEGITYKADADGDYSYRGDSGSDYESAFDVESGTDDLTPIATFLDFVNNSSDEDFSSKLSDYLDTDQFATYLAMQDLVSNTDDIDGPGNNSFLRYDSESKTMTVVAWDQNLSFGGMGGGQGGGMGGGQGGGMGGGNAGGPGKMDTDSLLTSMLPDGLELEDAKKQIEAGTVPDGVELPDQMTLEDGTELIDVLKDLANGEMPDGLSFGGGGGGQRPEMNGQGGAPGGNMTPPDQNSSDQNSTDKNSTDQNSTDQKSTDDNSSDGKTATDGDTKTTDDKAAGGQNGGRSMGGKSNALVTRFLADENFKAQYEAAKTELTNKLYESGTAEEILTKWTTLLNNEASDLIDADTVSSEADSIRSHFTSESADGTTPNTQQPSTAPKTEEDDATPSASATSSS</sequence>
<evidence type="ECO:0000313" key="3">
    <source>
        <dbReference type="EMBL" id="XAO47124.1"/>
    </source>
</evidence>